<feature type="transmembrane region" description="Helical" evidence="7">
    <location>
        <begin position="96"/>
        <end position="116"/>
    </location>
</feature>
<dbReference type="FunFam" id="1.20.1250.20:FF:000057">
    <property type="entry name" value="MFS general substrate transporter"/>
    <property type="match status" value="1"/>
</dbReference>
<feature type="transmembrane region" description="Helical" evidence="7">
    <location>
        <begin position="350"/>
        <end position="367"/>
    </location>
</feature>
<evidence type="ECO:0000256" key="7">
    <source>
        <dbReference type="SAM" id="Phobius"/>
    </source>
</evidence>
<evidence type="ECO:0000256" key="4">
    <source>
        <dbReference type="ARBA" id="ARBA00022989"/>
    </source>
</evidence>
<feature type="transmembrane region" description="Helical" evidence="7">
    <location>
        <begin position="123"/>
        <end position="143"/>
    </location>
</feature>
<dbReference type="InterPro" id="IPR020846">
    <property type="entry name" value="MFS_dom"/>
</dbReference>
<evidence type="ECO:0000256" key="1">
    <source>
        <dbReference type="ARBA" id="ARBA00004141"/>
    </source>
</evidence>
<gene>
    <name evidence="9" type="ORF">PFICI_00880</name>
</gene>
<dbReference type="Proteomes" id="UP000030651">
    <property type="component" value="Unassembled WGS sequence"/>
</dbReference>
<dbReference type="PROSITE" id="PS50850">
    <property type="entry name" value="MFS"/>
    <property type="match status" value="1"/>
</dbReference>
<keyword evidence="2" id="KW-0813">Transport</keyword>
<dbReference type="GeneID" id="19265893"/>
<dbReference type="Pfam" id="PF07690">
    <property type="entry name" value="MFS_1"/>
    <property type="match status" value="1"/>
</dbReference>
<dbReference type="KEGG" id="pfy:PFICI_00880"/>
<proteinExistence type="predicted"/>
<evidence type="ECO:0000256" key="5">
    <source>
        <dbReference type="ARBA" id="ARBA00023136"/>
    </source>
</evidence>
<feature type="compositionally biased region" description="Basic and acidic residues" evidence="6">
    <location>
        <begin position="10"/>
        <end position="22"/>
    </location>
</feature>
<dbReference type="InterPro" id="IPR011701">
    <property type="entry name" value="MFS"/>
</dbReference>
<feature type="transmembrane region" description="Helical" evidence="7">
    <location>
        <begin position="217"/>
        <end position="238"/>
    </location>
</feature>
<keyword evidence="4 7" id="KW-1133">Transmembrane helix</keyword>
<feature type="transmembrane region" description="Helical" evidence="7">
    <location>
        <begin position="287"/>
        <end position="311"/>
    </location>
</feature>
<feature type="transmembrane region" description="Helical" evidence="7">
    <location>
        <begin position="184"/>
        <end position="205"/>
    </location>
</feature>
<sequence length="478" mass="52453">MADTAPPFAIDEKTPVPKDGSAHESNTTETDSHDVASSQIDTDLGSKVTRKIDIALLPLLGMMYLLAFLDRTNIATAKLNGFEADLHMPSSGYNTALWVFYLPFVLLEVPCNLILGRRGVRPAYWLGGIIFILGITSMCQGLTRSAGGLYACRALMGAVEAGVQPGAALLMAQYYRRVEFAPRFSFFICCALIGNTFSAFLAYAISHMDGVHGLEGWRWIFILEGIVTGCFGIVLGIFTPSWPEKAHFLNESEREVLLRRLEIERGKENLDMQNVNWIKCMLNWKTWAITLVFFCCDMSAASTVSFSPTILSQLGYSGNRANVMLIPIYLVGAFIMVSSGWIAGRINNRSGVIAFGAAMSIVGWAIQRAQVQPAGVRYFGLYMIYWGANIQMPNCVAWFHSNVVGRPEKAVGMAIIAGFGNSCNFVASNVFITSEAPRYPTAFSTGLAIQSLGFVSCLTLAGFFFIQNKKAGTQKYYL</sequence>
<protein>
    <recommendedName>
        <fullName evidence="8">Major facilitator superfamily (MFS) profile domain-containing protein</fullName>
    </recommendedName>
</protein>
<dbReference type="InParanoid" id="W3XNF8"/>
<reference evidence="10" key="1">
    <citation type="journal article" date="2015" name="BMC Genomics">
        <title>Genomic and transcriptomic analysis of the endophytic fungus Pestalotiopsis fici reveals its lifestyle and high potential for synthesis of natural products.</title>
        <authorList>
            <person name="Wang X."/>
            <person name="Zhang X."/>
            <person name="Liu L."/>
            <person name="Xiang M."/>
            <person name="Wang W."/>
            <person name="Sun X."/>
            <person name="Che Y."/>
            <person name="Guo L."/>
            <person name="Liu G."/>
            <person name="Guo L."/>
            <person name="Wang C."/>
            <person name="Yin W.B."/>
            <person name="Stadler M."/>
            <person name="Zhang X."/>
            <person name="Liu X."/>
        </authorList>
    </citation>
    <scope>NUCLEOTIDE SEQUENCE [LARGE SCALE GENOMIC DNA]</scope>
    <source>
        <strain evidence="10">W106-1 / CGMCC3.15140</strain>
    </source>
</reference>
<evidence type="ECO:0000313" key="10">
    <source>
        <dbReference type="Proteomes" id="UP000030651"/>
    </source>
</evidence>
<dbReference type="PANTHER" id="PTHR43791:SF54">
    <property type="entry name" value="MAJOR FACILITATOR SUPERFAMILY (MFS) PROFILE DOMAIN-CONTAINING PROTEIN-RELATED"/>
    <property type="match status" value="1"/>
</dbReference>
<name>W3XNF8_PESFW</name>
<evidence type="ECO:0000256" key="6">
    <source>
        <dbReference type="SAM" id="MobiDB-lite"/>
    </source>
</evidence>
<dbReference type="RefSeq" id="XP_007827652.1">
    <property type="nucleotide sequence ID" value="XM_007829461.1"/>
</dbReference>
<keyword evidence="3 7" id="KW-0812">Transmembrane</keyword>
<feature type="transmembrane region" description="Helical" evidence="7">
    <location>
        <begin position="155"/>
        <end position="172"/>
    </location>
</feature>
<feature type="transmembrane region" description="Helical" evidence="7">
    <location>
        <begin position="447"/>
        <end position="466"/>
    </location>
</feature>
<dbReference type="SUPFAM" id="SSF103473">
    <property type="entry name" value="MFS general substrate transporter"/>
    <property type="match status" value="1"/>
</dbReference>
<dbReference type="GO" id="GO:0016020">
    <property type="term" value="C:membrane"/>
    <property type="evidence" value="ECO:0007669"/>
    <property type="project" value="UniProtKB-SubCell"/>
</dbReference>
<dbReference type="HOGENOM" id="CLU_001265_0_1_1"/>
<accession>W3XNF8</accession>
<feature type="transmembrane region" description="Helical" evidence="7">
    <location>
        <begin position="323"/>
        <end position="343"/>
    </location>
</feature>
<organism evidence="9 10">
    <name type="scientific">Pestalotiopsis fici (strain W106-1 / CGMCC3.15140)</name>
    <dbReference type="NCBI Taxonomy" id="1229662"/>
    <lineage>
        <taxon>Eukaryota</taxon>
        <taxon>Fungi</taxon>
        <taxon>Dikarya</taxon>
        <taxon>Ascomycota</taxon>
        <taxon>Pezizomycotina</taxon>
        <taxon>Sordariomycetes</taxon>
        <taxon>Xylariomycetidae</taxon>
        <taxon>Amphisphaeriales</taxon>
        <taxon>Sporocadaceae</taxon>
        <taxon>Pestalotiopsis</taxon>
    </lineage>
</organism>
<feature type="transmembrane region" description="Helical" evidence="7">
    <location>
        <begin position="411"/>
        <end position="432"/>
    </location>
</feature>
<dbReference type="EMBL" id="KI912109">
    <property type="protein sequence ID" value="ETS87052.1"/>
    <property type="molecule type" value="Genomic_DNA"/>
</dbReference>
<feature type="transmembrane region" description="Helical" evidence="7">
    <location>
        <begin position="52"/>
        <end position="69"/>
    </location>
</feature>
<dbReference type="OrthoDB" id="310895at2759"/>
<evidence type="ECO:0000259" key="8">
    <source>
        <dbReference type="PROSITE" id="PS50850"/>
    </source>
</evidence>
<dbReference type="AlphaFoldDB" id="W3XNF8"/>
<keyword evidence="10" id="KW-1185">Reference proteome</keyword>
<dbReference type="eggNOG" id="KOG2533">
    <property type="taxonomic scope" value="Eukaryota"/>
</dbReference>
<dbReference type="Gene3D" id="1.20.1250.20">
    <property type="entry name" value="MFS general substrate transporter like domains"/>
    <property type="match status" value="2"/>
</dbReference>
<dbReference type="PANTHER" id="PTHR43791">
    <property type="entry name" value="PERMEASE-RELATED"/>
    <property type="match status" value="1"/>
</dbReference>
<feature type="transmembrane region" description="Helical" evidence="7">
    <location>
        <begin position="379"/>
        <end position="399"/>
    </location>
</feature>
<feature type="domain" description="Major facilitator superfamily (MFS) profile" evidence="8">
    <location>
        <begin position="56"/>
        <end position="478"/>
    </location>
</feature>
<dbReference type="GO" id="GO:0022857">
    <property type="term" value="F:transmembrane transporter activity"/>
    <property type="evidence" value="ECO:0007669"/>
    <property type="project" value="InterPro"/>
</dbReference>
<evidence type="ECO:0000256" key="2">
    <source>
        <dbReference type="ARBA" id="ARBA00022448"/>
    </source>
</evidence>
<keyword evidence="5 7" id="KW-0472">Membrane</keyword>
<comment type="subcellular location">
    <subcellularLocation>
        <location evidence="1">Membrane</location>
        <topology evidence="1">Multi-pass membrane protein</topology>
    </subcellularLocation>
</comment>
<feature type="region of interest" description="Disordered" evidence="6">
    <location>
        <begin position="1"/>
        <end position="38"/>
    </location>
</feature>
<dbReference type="InterPro" id="IPR036259">
    <property type="entry name" value="MFS_trans_sf"/>
</dbReference>
<evidence type="ECO:0000313" key="9">
    <source>
        <dbReference type="EMBL" id="ETS87052.1"/>
    </source>
</evidence>
<feature type="compositionally biased region" description="Polar residues" evidence="6">
    <location>
        <begin position="23"/>
        <end position="38"/>
    </location>
</feature>
<evidence type="ECO:0000256" key="3">
    <source>
        <dbReference type="ARBA" id="ARBA00022692"/>
    </source>
</evidence>